<evidence type="ECO:0000259" key="6">
    <source>
        <dbReference type="PROSITE" id="PS50853"/>
    </source>
</evidence>
<reference evidence="7 8" key="1">
    <citation type="submission" date="2022-05" db="EMBL/GenBank/DDBJ databases">
        <authorList>
            <consortium name="Genoscope - CEA"/>
            <person name="William W."/>
        </authorList>
    </citation>
    <scope>NUCLEOTIDE SEQUENCE [LARGE SCALE GENOMIC DNA]</scope>
</reference>
<accession>A0ABN8R139</accession>
<feature type="non-terminal residue" evidence="7">
    <location>
        <position position="1"/>
    </location>
</feature>
<dbReference type="InterPro" id="IPR036116">
    <property type="entry name" value="FN3_sf"/>
</dbReference>
<feature type="domain" description="Ig-like" evidence="5">
    <location>
        <begin position="1"/>
        <end position="87"/>
    </location>
</feature>
<feature type="non-terminal residue" evidence="7">
    <location>
        <position position="484"/>
    </location>
</feature>
<comment type="caution">
    <text evidence="7">The sequence shown here is derived from an EMBL/GenBank/DDBJ whole genome shotgun (WGS) entry which is preliminary data.</text>
</comment>
<organism evidence="7 8">
    <name type="scientific">Porites lobata</name>
    <dbReference type="NCBI Taxonomy" id="104759"/>
    <lineage>
        <taxon>Eukaryota</taxon>
        <taxon>Metazoa</taxon>
        <taxon>Cnidaria</taxon>
        <taxon>Anthozoa</taxon>
        <taxon>Hexacorallia</taxon>
        <taxon>Scleractinia</taxon>
        <taxon>Fungiina</taxon>
        <taxon>Poritidae</taxon>
        <taxon>Porites</taxon>
    </lineage>
</organism>
<dbReference type="InterPro" id="IPR013098">
    <property type="entry name" value="Ig_I-set"/>
</dbReference>
<dbReference type="InterPro" id="IPR003599">
    <property type="entry name" value="Ig_sub"/>
</dbReference>
<keyword evidence="8" id="KW-1185">Reference proteome</keyword>
<feature type="domain" description="Ig-like" evidence="5">
    <location>
        <begin position="92"/>
        <end position="194"/>
    </location>
</feature>
<keyword evidence="4" id="KW-0393">Immunoglobulin domain</keyword>
<dbReference type="InterPro" id="IPR007110">
    <property type="entry name" value="Ig-like_dom"/>
</dbReference>
<evidence type="ECO:0000256" key="3">
    <source>
        <dbReference type="ARBA" id="ARBA00023157"/>
    </source>
</evidence>
<dbReference type="Proteomes" id="UP001159405">
    <property type="component" value="Unassembled WGS sequence"/>
</dbReference>
<keyword evidence="1" id="KW-0732">Signal</keyword>
<dbReference type="InterPro" id="IPR051170">
    <property type="entry name" value="Neural/epithelial_adhesion"/>
</dbReference>
<evidence type="ECO:0000256" key="2">
    <source>
        <dbReference type="ARBA" id="ARBA00022737"/>
    </source>
</evidence>
<dbReference type="SUPFAM" id="SSF48726">
    <property type="entry name" value="Immunoglobulin"/>
    <property type="match status" value="3"/>
</dbReference>
<dbReference type="SUPFAM" id="SSF49265">
    <property type="entry name" value="Fibronectin type III"/>
    <property type="match status" value="1"/>
</dbReference>
<dbReference type="Pfam" id="PF07679">
    <property type="entry name" value="I-set"/>
    <property type="match status" value="1"/>
</dbReference>
<dbReference type="PANTHER" id="PTHR12231">
    <property type="entry name" value="CTX-RELATED TYPE I TRANSMEMBRANE PROTEIN"/>
    <property type="match status" value="1"/>
</dbReference>
<dbReference type="PROSITE" id="PS50835">
    <property type="entry name" value="IG_LIKE"/>
    <property type="match status" value="4"/>
</dbReference>
<dbReference type="SMART" id="SM00408">
    <property type="entry name" value="IGc2"/>
    <property type="match status" value="4"/>
</dbReference>
<feature type="domain" description="Ig-like" evidence="5">
    <location>
        <begin position="199"/>
        <end position="277"/>
    </location>
</feature>
<dbReference type="PANTHER" id="PTHR12231:SF253">
    <property type="entry name" value="DPR-INTERACTING PROTEIN ETA, ISOFORM B-RELATED"/>
    <property type="match status" value="1"/>
</dbReference>
<dbReference type="CDD" id="cd00063">
    <property type="entry name" value="FN3"/>
    <property type="match status" value="1"/>
</dbReference>
<sequence>PTATIYTTGNPNNAVVQGTSATLTCSANGYPAPVYTLKIGNSILFENSVTGTYDISNVQLNTHDGQVYSCEPSNAEGKGPTQSLTLTVHVRPRFNPPQTLPTTKQIRNDDQTMEYTCTAEAKPYANIRWMLNGQNLNNIAPYNITERISGPTASKLFITFGYLNIKHLTWQQYGNFSCVAINDAGSVKQNTELEVRCIPTIDHFPKSVYTVNETNNITMVCGADGVPRPTITWKKMSRGKIVAEGEEFHIVAVSETDDGVYICFAQNELGVDSREVTLDVQIRPTILTSTPITTNIPGAAGEQVDLTCIVKGKPTPTLSWRRDPQGNDLSAIDEKVESITNQVKATTMKIIVTTAGKEVGDKFYCVATNVLGNDTQQYIIRERGPPNAPQDVKVVPFKVPRSQTVSVNVSWTPGYSGGYDQQFSIHYRKKGSGSDFHEEFIGLPPNNMHTVQQLSPKTEYEFMMQASNQRGNSPTSPLAQVTTP</sequence>
<feature type="domain" description="Ig-like" evidence="5">
    <location>
        <begin position="284"/>
        <end position="381"/>
    </location>
</feature>
<dbReference type="SMART" id="SM00060">
    <property type="entry name" value="FN3"/>
    <property type="match status" value="1"/>
</dbReference>
<dbReference type="Pfam" id="PF00041">
    <property type="entry name" value="fn3"/>
    <property type="match status" value="1"/>
</dbReference>
<name>A0ABN8R139_9CNID</name>
<gene>
    <name evidence="7" type="ORF">PLOB_00013073</name>
</gene>
<dbReference type="InterPro" id="IPR003598">
    <property type="entry name" value="Ig_sub2"/>
</dbReference>
<dbReference type="InterPro" id="IPR013783">
    <property type="entry name" value="Ig-like_fold"/>
</dbReference>
<dbReference type="Pfam" id="PF13895">
    <property type="entry name" value="Ig_2"/>
    <property type="match status" value="1"/>
</dbReference>
<dbReference type="SMART" id="SM00409">
    <property type="entry name" value="IG"/>
    <property type="match status" value="4"/>
</dbReference>
<protein>
    <submittedName>
        <fullName evidence="7">Uncharacterized protein</fullName>
    </submittedName>
</protein>
<evidence type="ECO:0000256" key="4">
    <source>
        <dbReference type="ARBA" id="ARBA00023319"/>
    </source>
</evidence>
<keyword evidence="2" id="KW-0677">Repeat</keyword>
<evidence type="ECO:0000256" key="1">
    <source>
        <dbReference type="ARBA" id="ARBA00022729"/>
    </source>
</evidence>
<proteinExistence type="predicted"/>
<feature type="domain" description="Fibronectin type-III" evidence="6">
    <location>
        <begin position="388"/>
        <end position="484"/>
    </location>
</feature>
<dbReference type="InterPro" id="IPR003961">
    <property type="entry name" value="FN3_dom"/>
</dbReference>
<dbReference type="Pfam" id="PF13927">
    <property type="entry name" value="Ig_3"/>
    <property type="match status" value="2"/>
</dbReference>
<dbReference type="PROSITE" id="PS50853">
    <property type="entry name" value="FN3"/>
    <property type="match status" value="1"/>
</dbReference>
<dbReference type="InterPro" id="IPR036179">
    <property type="entry name" value="Ig-like_dom_sf"/>
</dbReference>
<dbReference type="Gene3D" id="2.60.40.10">
    <property type="entry name" value="Immunoglobulins"/>
    <property type="match status" value="5"/>
</dbReference>
<dbReference type="EMBL" id="CALNXK010000174">
    <property type="protein sequence ID" value="CAH3172596.1"/>
    <property type="molecule type" value="Genomic_DNA"/>
</dbReference>
<keyword evidence="3" id="KW-1015">Disulfide bond</keyword>
<evidence type="ECO:0000313" key="7">
    <source>
        <dbReference type="EMBL" id="CAH3172596.1"/>
    </source>
</evidence>
<evidence type="ECO:0000259" key="5">
    <source>
        <dbReference type="PROSITE" id="PS50835"/>
    </source>
</evidence>
<evidence type="ECO:0000313" key="8">
    <source>
        <dbReference type="Proteomes" id="UP001159405"/>
    </source>
</evidence>